<name>A0A1H6FEZ0_9GAMM</name>
<keyword evidence="1" id="KW-0812">Transmembrane</keyword>
<evidence type="ECO:0000256" key="1">
    <source>
        <dbReference type="SAM" id="Phobius"/>
    </source>
</evidence>
<protein>
    <submittedName>
        <fullName evidence="2">Uncharacterized protein</fullName>
    </submittedName>
</protein>
<evidence type="ECO:0000313" key="3">
    <source>
        <dbReference type="Proteomes" id="UP000236724"/>
    </source>
</evidence>
<keyword evidence="3" id="KW-1185">Reference proteome</keyword>
<proteinExistence type="predicted"/>
<dbReference type="Proteomes" id="UP000236724">
    <property type="component" value="Unassembled WGS sequence"/>
</dbReference>
<feature type="transmembrane region" description="Helical" evidence="1">
    <location>
        <begin position="46"/>
        <end position="61"/>
    </location>
</feature>
<accession>A0A1H6FEZ0</accession>
<reference evidence="2 3" key="1">
    <citation type="submission" date="2016-10" db="EMBL/GenBank/DDBJ databases">
        <authorList>
            <person name="de Groot N.N."/>
        </authorList>
    </citation>
    <scope>NUCLEOTIDE SEQUENCE [LARGE SCALE GENOMIC DNA]</scope>
    <source>
        <strain evidence="2">MBHS1</strain>
    </source>
</reference>
<keyword evidence="1" id="KW-1133">Transmembrane helix</keyword>
<sequence length="62" mass="6661">MLKQKLYIGLGLLCCLWQGVVAEVISEPLYSFSARGAVGGGIRQMFLRSLIALMAAALYLGV</sequence>
<dbReference type="EMBL" id="FMSV02000555">
    <property type="protein sequence ID" value="SEH08632.1"/>
    <property type="molecule type" value="Genomic_DNA"/>
</dbReference>
<organism evidence="2 3">
    <name type="scientific">Candidatus Venteria ishoeyi</name>
    <dbReference type="NCBI Taxonomy" id="1899563"/>
    <lineage>
        <taxon>Bacteria</taxon>
        <taxon>Pseudomonadati</taxon>
        <taxon>Pseudomonadota</taxon>
        <taxon>Gammaproteobacteria</taxon>
        <taxon>Thiotrichales</taxon>
        <taxon>Thiotrichaceae</taxon>
        <taxon>Venteria</taxon>
    </lineage>
</organism>
<gene>
    <name evidence="2" type="ORF">MBHS_04524</name>
</gene>
<evidence type="ECO:0000313" key="2">
    <source>
        <dbReference type="EMBL" id="SEH08632.1"/>
    </source>
</evidence>
<dbReference type="AlphaFoldDB" id="A0A1H6FEZ0"/>
<keyword evidence="1" id="KW-0472">Membrane</keyword>